<evidence type="ECO:0000256" key="2">
    <source>
        <dbReference type="ARBA" id="ARBA00022448"/>
    </source>
</evidence>
<evidence type="ECO:0000256" key="5">
    <source>
        <dbReference type="ARBA" id="ARBA00022989"/>
    </source>
</evidence>
<keyword evidence="8" id="KW-0472">Membrane</keyword>
<keyword evidence="9 11" id="KW-0739">Sodium transport</keyword>
<keyword evidence="6" id="KW-0915">Sodium</keyword>
<sequence>MVQVEMVQVEMVQVEMVQVEMVQVEMVQVEMVQVEIGPDPRGGGLPLDWGGSDSVPDFGSPDRTLEGGDLLLQAVQPQISKRQIQPQQGLAAERNEVSQRKILIQESLISLGPGTRAEYGHQFDPLISSSQYSGHEVYNTTFKATYDLSYGNCYTFNTGSNGTESSLFAFNTGPDYGLSVMFVIEEDEYIGEITYKQGLRVVVHNPRSPPFPAEQGIDVAPGMSTSIGVRKVVINRLGGVYNSCVKMGTSHADINVYEELYDWTSYTIIGCQKTCYQQAVIKTCGCFDHYFPESGTAFAGSDSVSVCSYGNETQVPKALHPTLSELFEDNQYMYHLLNSGQFHGNIGLLEVYFESLNLEQMSEQPAYDTSQFIADIGGTIGLWVGASIMTIFEFGEFFLDALFLFLAKCLRYGKPPPEERRRNNVRAQQRNDPDLSLRRVCDPQTNWSYISSINWPGPGNFGVHDGDWLKSDLRSRVLHNGLVNKIDDFEHE</sequence>
<protein>
    <submittedName>
        <fullName evidence="12">Uncharacterized protein</fullName>
    </submittedName>
</protein>
<dbReference type="Pfam" id="PF00858">
    <property type="entry name" value="ASC"/>
    <property type="match status" value="1"/>
</dbReference>
<evidence type="ECO:0000256" key="8">
    <source>
        <dbReference type="ARBA" id="ARBA00023136"/>
    </source>
</evidence>
<evidence type="ECO:0000256" key="9">
    <source>
        <dbReference type="ARBA" id="ARBA00023201"/>
    </source>
</evidence>
<evidence type="ECO:0000256" key="4">
    <source>
        <dbReference type="ARBA" id="ARBA00022692"/>
    </source>
</evidence>
<gene>
    <name evidence="12" type="ORF">LSH36_62g03002</name>
</gene>
<keyword evidence="2 11" id="KW-0813">Transport</keyword>
<dbReference type="InterPro" id="IPR020903">
    <property type="entry name" value="ENaC_CS"/>
</dbReference>
<keyword evidence="10 11" id="KW-0407">Ion channel</keyword>
<organism evidence="12 13">
    <name type="scientific">Paralvinella palmiformis</name>
    <dbReference type="NCBI Taxonomy" id="53620"/>
    <lineage>
        <taxon>Eukaryota</taxon>
        <taxon>Metazoa</taxon>
        <taxon>Spiralia</taxon>
        <taxon>Lophotrochozoa</taxon>
        <taxon>Annelida</taxon>
        <taxon>Polychaeta</taxon>
        <taxon>Sedentaria</taxon>
        <taxon>Canalipalpata</taxon>
        <taxon>Terebellida</taxon>
        <taxon>Terebelliformia</taxon>
        <taxon>Alvinellidae</taxon>
        <taxon>Paralvinella</taxon>
    </lineage>
</organism>
<accession>A0AAD9K426</accession>
<evidence type="ECO:0000313" key="12">
    <source>
        <dbReference type="EMBL" id="KAK2164536.1"/>
    </source>
</evidence>
<evidence type="ECO:0000313" key="13">
    <source>
        <dbReference type="Proteomes" id="UP001208570"/>
    </source>
</evidence>
<keyword evidence="7 11" id="KW-0406">Ion transport</keyword>
<keyword evidence="4 11" id="KW-0812">Transmembrane</keyword>
<comment type="caution">
    <text evidence="12">The sequence shown here is derived from an EMBL/GenBank/DDBJ whole genome shotgun (WGS) entry which is preliminary data.</text>
</comment>
<dbReference type="GO" id="GO:0005886">
    <property type="term" value="C:plasma membrane"/>
    <property type="evidence" value="ECO:0007669"/>
    <property type="project" value="TreeGrafter"/>
</dbReference>
<comment type="subcellular location">
    <subcellularLocation>
        <location evidence="1">Membrane</location>
        <topology evidence="1">Multi-pass membrane protein</topology>
    </subcellularLocation>
</comment>
<comment type="similarity">
    <text evidence="11">Belongs to the amiloride-sensitive sodium channel (TC 1.A.6) family.</text>
</comment>
<dbReference type="PANTHER" id="PTHR11690:SF248">
    <property type="entry name" value="PICKPOCKET 17, ISOFORM A"/>
    <property type="match status" value="1"/>
</dbReference>
<evidence type="ECO:0000256" key="1">
    <source>
        <dbReference type="ARBA" id="ARBA00004141"/>
    </source>
</evidence>
<dbReference type="InterPro" id="IPR001873">
    <property type="entry name" value="ENaC"/>
</dbReference>
<dbReference type="Proteomes" id="UP001208570">
    <property type="component" value="Unassembled WGS sequence"/>
</dbReference>
<dbReference type="PROSITE" id="PS01206">
    <property type="entry name" value="ASC"/>
    <property type="match status" value="1"/>
</dbReference>
<evidence type="ECO:0000256" key="10">
    <source>
        <dbReference type="ARBA" id="ARBA00023303"/>
    </source>
</evidence>
<reference evidence="12" key="1">
    <citation type="journal article" date="2023" name="Mol. Biol. Evol.">
        <title>Third-Generation Sequencing Reveals the Adaptive Role of the Epigenome in Three Deep-Sea Polychaetes.</title>
        <authorList>
            <person name="Perez M."/>
            <person name="Aroh O."/>
            <person name="Sun Y."/>
            <person name="Lan Y."/>
            <person name="Juniper S.K."/>
            <person name="Young C.R."/>
            <person name="Angers B."/>
            <person name="Qian P.Y."/>
        </authorList>
    </citation>
    <scope>NUCLEOTIDE SEQUENCE</scope>
    <source>
        <strain evidence="12">P08H-3</strain>
    </source>
</reference>
<evidence type="ECO:0000256" key="7">
    <source>
        <dbReference type="ARBA" id="ARBA00023065"/>
    </source>
</evidence>
<evidence type="ECO:0000256" key="11">
    <source>
        <dbReference type="RuleBase" id="RU000679"/>
    </source>
</evidence>
<dbReference type="AlphaFoldDB" id="A0AAD9K426"/>
<proteinExistence type="inferred from homology"/>
<name>A0AAD9K426_9ANNE</name>
<dbReference type="GO" id="GO:0015280">
    <property type="term" value="F:ligand-gated sodium channel activity"/>
    <property type="evidence" value="ECO:0007669"/>
    <property type="project" value="TreeGrafter"/>
</dbReference>
<keyword evidence="3 11" id="KW-0894">Sodium channel</keyword>
<keyword evidence="13" id="KW-1185">Reference proteome</keyword>
<evidence type="ECO:0000256" key="3">
    <source>
        <dbReference type="ARBA" id="ARBA00022461"/>
    </source>
</evidence>
<keyword evidence="5" id="KW-1133">Transmembrane helix</keyword>
<dbReference type="PRINTS" id="PR01078">
    <property type="entry name" value="AMINACHANNEL"/>
</dbReference>
<dbReference type="Gene3D" id="2.60.470.10">
    <property type="entry name" value="Acid-sensing ion channels like domains"/>
    <property type="match status" value="1"/>
</dbReference>
<dbReference type="EMBL" id="JAODUP010000062">
    <property type="protein sequence ID" value="KAK2164536.1"/>
    <property type="molecule type" value="Genomic_DNA"/>
</dbReference>
<evidence type="ECO:0000256" key="6">
    <source>
        <dbReference type="ARBA" id="ARBA00023053"/>
    </source>
</evidence>
<dbReference type="PANTHER" id="PTHR11690">
    <property type="entry name" value="AMILORIDE-SENSITIVE SODIUM CHANNEL-RELATED"/>
    <property type="match status" value="1"/>
</dbReference>